<name>A0ABU9IKZ1_9FLAO</name>
<keyword evidence="3" id="KW-1015">Disulfide bond</keyword>
<evidence type="ECO:0000256" key="2">
    <source>
        <dbReference type="ARBA" id="ARBA00022748"/>
    </source>
</evidence>
<evidence type="ECO:0000256" key="5">
    <source>
        <dbReference type="SAM" id="SignalP"/>
    </source>
</evidence>
<dbReference type="InterPro" id="IPR000866">
    <property type="entry name" value="AhpC/TSA"/>
</dbReference>
<comment type="caution">
    <text evidence="7">The sequence shown here is derived from an EMBL/GenBank/DDBJ whole genome shotgun (WGS) entry which is preliminary data.</text>
</comment>
<proteinExistence type="predicted"/>
<dbReference type="Pfam" id="PF14289">
    <property type="entry name" value="DUF4369"/>
    <property type="match status" value="1"/>
</dbReference>
<gene>
    <name evidence="7" type="ORF">AAEO57_04965</name>
</gene>
<dbReference type="InterPro" id="IPR013766">
    <property type="entry name" value="Thioredoxin_domain"/>
</dbReference>
<keyword evidence="5" id="KW-0732">Signal</keyword>
<evidence type="ECO:0000313" key="8">
    <source>
        <dbReference type="Proteomes" id="UP001485226"/>
    </source>
</evidence>
<dbReference type="InterPro" id="IPR050553">
    <property type="entry name" value="Thioredoxin_ResA/DsbE_sf"/>
</dbReference>
<dbReference type="PROSITE" id="PS00194">
    <property type="entry name" value="THIOREDOXIN_1"/>
    <property type="match status" value="1"/>
</dbReference>
<dbReference type="SUPFAM" id="SSF52833">
    <property type="entry name" value="Thioredoxin-like"/>
    <property type="match status" value="1"/>
</dbReference>
<dbReference type="Pfam" id="PF00578">
    <property type="entry name" value="AhpC-TSA"/>
    <property type="match status" value="1"/>
</dbReference>
<keyword evidence="4" id="KW-0676">Redox-active center</keyword>
<sequence>MNTIKFKILGFCICLLMFSNNSQAQKKSVASSSSYSFEATIKGIEEGMTVKLIPGATHSSDPAVAETTVKNGKFSFAGNVTEPRLFYLVFGKNQGFISVMFENSKMNLTSNAELGTDENKRIAFKNTVFTGSKSDAYFKKETAYRDDLDKAYAAYHTKESDEVSKLIGQARKDKETKKLDSLQNLPVWKKFEADEKAFFTNVEKSMTDLIIRHKDSWWGAFFMMSQFSYLTPEQKPLFDQLSETAKNSYYGKLADAEVNPKSLVGTNVAAFNLKDKDGKSVSIKDIAKGKEYILIDFWASWCAPCRKEIPNLKKAYEEFATKGFEIVSISTDDNQKAWNTAMTKENMLWPNLLDNDVVSKSFNVKTIPATFLMDKNGTIIATDLRGEALDAKLKELLKS</sequence>
<accession>A0ABU9IKZ1</accession>
<feature type="domain" description="Thioredoxin" evidence="6">
    <location>
        <begin position="262"/>
        <end position="399"/>
    </location>
</feature>
<feature type="signal peptide" evidence="5">
    <location>
        <begin position="1"/>
        <end position="24"/>
    </location>
</feature>
<dbReference type="RefSeq" id="WP_341690114.1">
    <property type="nucleotide sequence ID" value="NZ_JBBYHS010000004.1"/>
</dbReference>
<dbReference type="PANTHER" id="PTHR42852">
    <property type="entry name" value="THIOL:DISULFIDE INTERCHANGE PROTEIN DSBE"/>
    <property type="match status" value="1"/>
</dbReference>
<protein>
    <submittedName>
        <fullName evidence="7">TlpA disulfide reductase family protein</fullName>
    </submittedName>
</protein>
<dbReference type="Gene3D" id="3.40.30.10">
    <property type="entry name" value="Glutaredoxin"/>
    <property type="match status" value="1"/>
</dbReference>
<dbReference type="CDD" id="cd02966">
    <property type="entry name" value="TlpA_like_family"/>
    <property type="match status" value="1"/>
</dbReference>
<evidence type="ECO:0000313" key="7">
    <source>
        <dbReference type="EMBL" id="MEL1253113.1"/>
    </source>
</evidence>
<dbReference type="EMBL" id="JBBYHS010000004">
    <property type="protein sequence ID" value="MEL1253113.1"/>
    <property type="molecule type" value="Genomic_DNA"/>
</dbReference>
<organism evidence="7 8">
    <name type="scientific">Flavobacterium calami</name>
    <dbReference type="NCBI Taxonomy" id="3139144"/>
    <lineage>
        <taxon>Bacteria</taxon>
        <taxon>Pseudomonadati</taxon>
        <taxon>Bacteroidota</taxon>
        <taxon>Flavobacteriia</taxon>
        <taxon>Flavobacteriales</taxon>
        <taxon>Flavobacteriaceae</taxon>
        <taxon>Flavobacterium</taxon>
    </lineage>
</organism>
<evidence type="ECO:0000256" key="3">
    <source>
        <dbReference type="ARBA" id="ARBA00023157"/>
    </source>
</evidence>
<dbReference type="Proteomes" id="UP001485226">
    <property type="component" value="Unassembled WGS sequence"/>
</dbReference>
<dbReference type="PANTHER" id="PTHR42852:SF6">
    <property type="entry name" value="THIOL:DISULFIDE INTERCHANGE PROTEIN DSBE"/>
    <property type="match status" value="1"/>
</dbReference>
<evidence type="ECO:0000256" key="1">
    <source>
        <dbReference type="ARBA" id="ARBA00004196"/>
    </source>
</evidence>
<feature type="chain" id="PRO_5047221447" evidence="5">
    <location>
        <begin position="25"/>
        <end position="399"/>
    </location>
</feature>
<comment type="subcellular location">
    <subcellularLocation>
        <location evidence="1">Cell envelope</location>
    </subcellularLocation>
</comment>
<keyword evidence="8" id="KW-1185">Reference proteome</keyword>
<reference evidence="7 8" key="1">
    <citation type="submission" date="2024-04" db="EMBL/GenBank/DDBJ databases">
        <title>Flavobacterium sp. DGU38 16S ribosomal RNA gene Genome sequencing and assembly.</title>
        <authorList>
            <person name="Park S."/>
        </authorList>
    </citation>
    <scope>NUCLEOTIDE SEQUENCE [LARGE SCALE GENOMIC DNA]</scope>
    <source>
        <strain evidence="7 8">DGU38</strain>
    </source>
</reference>
<keyword evidence="2" id="KW-0201">Cytochrome c-type biogenesis</keyword>
<evidence type="ECO:0000256" key="4">
    <source>
        <dbReference type="ARBA" id="ARBA00023284"/>
    </source>
</evidence>
<dbReference type="InterPro" id="IPR017937">
    <property type="entry name" value="Thioredoxin_CS"/>
</dbReference>
<evidence type="ECO:0000259" key="6">
    <source>
        <dbReference type="PROSITE" id="PS51352"/>
    </source>
</evidence>
<dbReference type="InterPro" id="IPR025380">
    <property type="entry name" value="DUF4369"/>
</dbReference>
<dbReference type="InterPro" id="IPR036249">
    <property type="entry name" value="Thioredoxin-like_sf"/>
</dbReference>
<dbReference type="PROSITE" id="PS51352">
    <property type="entry name" value="THIOREDOXIN_2"/>
    <property type="match status" value="1"/>
</dbReference>